<dbReference type="Pfam" id="PF07727">
    <property type="entry name" value="RVT_2"/>
    <property type="match status" value="1"/>
</dbReference>
<comment type="caution">
    <text evidence="4">The sequence shown here is derived from an EMBL/GenBank/DDBJ whole genome shotgun (WGS) entry which is preliminary data.</text>
</comment>
<dbReference type="EMBL" id="JACGWM010000012">
    <property type="protein sequence ID" value="KAL0337724.1"/>
    <property type="molecule type" value="Genomic_DNA"/>
</dbReference>
<accession>A0AAW2N1V9</accession>
<feature type="compositionally biased region" description="Polar residues" evidence="1">
    <location>
        <begin position="1"/>
        <end position="13"/>
    </location>
</feature>
<feature type="region of interest" description="Disordered" evidence="1">
    <location>
        <begin position="1"/>
        <end position="23"/>
    </location>
</feature>
<evidence type="ECO:0000256" key="2">
    <source>
        <dbReference type="SAM" id="Phobius"/>
    </source>
</evidence>
<evidence type="ECO:0000256" key="1">
    <source>
        <dbReference type="SAM" id="MobiDB-lite"/>
    </source>
</evidence>
<reference evidence="4" key="2">
    <citation type="journal article" date="2024" name="Plant">
        <title>Genomic evolution and insights into agronomic trait innovations of Sesamum species.</title>
        <authorList>
            <person name="Miao H."/>
            <person name="Wang L."/>
            <person name="Qu L."/>
            <person name="Liu H."/>
            <person name="Sun Y."/>
            <person name="Le M."/>
            <person name="Wang Q."/>
            <person name="Wei S."/>
            <person name="Zheng Y."/>
            <person name="Lin W."/>
            <person name="Duan Y."/>
            <person name="Cao H."/>
            <person name="Xiong S."/>
            <person name="Wang X."/>
            <person name="Wei L."/>
            <person name="Li C."/>
            <person name="Ma Q."/>
            <person name="Ju M."/>
            <person name="Zhao R."/>
            <person name="Li G."/>
            <person name="Mu C."/>
            <person name="Tian Q."/>
            <person name="Mei H."/>
            <person name="Zhang T."/>
            <person name="Gao T."/>
            <person name="Zhang H."/>
        </authorList>
    </citation>
    <scope>NUCLEOTIDE SEQUENCE</scope>
    <source>
        <strain evidence="4">KEN8</strain>
    </source>
</reference>
<sequence>MSNVGVNLSSTSPTHEESDELKRSKRAGVVKNFGRILSTYNIEDGPVTFKDAITYLEAKTWVLVDLPLECTTIGCKWIFKKKLKPDGTADKLKVRLVAKGFKQKDGIDYLDIYSLVARLTIIWVLIALALVYNLPIHRMDVTTTFLYGELDEEIYTDQFEEFVAHDDERKVCKLIKSL</sequence>
<evidence type="ECO:0000313" key="4">
    <source>
        <dbReference type="EMBL" id="KAL0337724.1"/>
    </source>
</evidence>
<dbReference type="AlphaFoldDB" id="A0AAW2N1V9"/>
<feature type="transmembrane region" description="Helical" evidence="2">
    <location>
        <begin position="112"/>
        <end position="132"/>
    </location>
</feature>
<keyword evidence="2" id="KW-0472">Membrane</keyword>
<evidence type="ECO:0000259" key="3">
    <source>
        <dbReference type="Pfam" id="PF07727"/>
    </source>
</evidence>
<reference evidence="4" key="1">
    <citation type="submission" date="2020-06" db="EMBL/GenBank/DDBJ databases">
        <authorList>
            <person name="Li T."/>
            <person name="Hu X."/>
            <person name="Zhang T."/>
            <person name="Song X."/>
            <person name="Zhang H."/>
            <person name="Dai N."/>
            <person name="Sheng W."/>
            <person name="Hou X."/>
            <person name="Wei L."/>
        </authorList>
    </citation>
    <scope>NUCLEOTIDE SEQUENCE</scope>
    <source>
        <strain evidence="4">KEN8</strain>
        <tissue evidence="4">Leaf</tissue>
    </source>
</reference>
<protein>
    <submittedName>
        <fullName evidence="4">Retrovirus-related Pol polyprotein from transposon TNT 1-94</fullName>
    </submittedName>
</protein>
<feature type="domain" description="Reverse transcriptase Ty1/copia-type" evidence="3">
    <location>
        <begin position="59"/>
        <end position="178"/>
    </location>
</feature>
<name>A0AAW2N1V9_9LAMI</name>
<dbReference type="InterPro" id="IPR013103">
    <property type="entry name" value="RVT_2"/>
</dbReference>
<keyword evidence="2" id="KW-1133">Transmembrane helix</keyword>
<keyword evidence="2" id="KW-0812">Transmembrane</keyword>
<organism evidence="4">
    <name type="scientific">Sesamum calycinum</name>
    <dbReference type="NCBI Taxonomy" id="2727403"/>
    <lineage>
        <taxon>Eukaryota</taxon>
        <taxon>Viridiplantae</taxon>
        <taxon>Streptophyta</taxon>
        <taxon>Embryophyta</taxon>
        <taxon>Tracheophyta</taxon>
        <taxon>Spermatophyta</taxon>
        <taxon>Magnoliopsida</taxon>
        <taxon>eudicotyledons</taxon>
        <taxon>Gunneridae</taxon>
        <taxon>Pentapetalae</taxon>
        <taxon>asterids</taxon>
        <taxon>lamiids</taxon>
        <taxon>Lamiales</taxon>
        <taxon>Pedaliaceae</taxon>
        <taxon>Sesamum</taxon>
    </lineage>
</organism>
<gene>
    <name evidence="4" type="ORF">Scaly_2047500</name>
</gene>
<proteinExistence type="predicted"/>